<dbReference type="AlphaFoldDB" id="A0A9Q8T8R1"/>
<evidence type="ECO:0000256" key="1">
    <source>
        <dbReference type="SAM" id="MobiDB-lite"/>
    </source>
</evidence>
<dbReference type="KEGG" id="clup:CLUP02_16397"/>
<dbReference type="RefSeq" id="XP_049152466.1">
    <property type="nucleotide sequence ID" value="XM_049295319.1"/>
</dbReference>
<name>A0A9Q8T8R1_9PEZI</name>
<keyword evidence="2" id="KW-0472">Membrane</keyword>
<sequence>MSLRHITYTPQTHTASSSQISASPRALKDGNLCFKLPSLSLATSDSIFNKMSIQFPCNEAAPGPDMIFINKGREKTTDLVVRPNPLAQAHTSHAPSQLVCVKNPPRHNNQSLRQPGGVGNEGHVRLGRVPLRDHCGKRELAAAARILTFYLESLLLILIGTVCYSIHYTIIHYQSRPDTTVGQVGLYKKYIIMTDYVTAPVVDSDIQPIPPPFIS</sequence>
<proteinExistence type="predicted"/>
<protein>
    <submittedName>
        <fullName evidence="3">Uncharacterized protein</fullName>
    </submittedName>
</protein>
<organism evidence="3 4">
    <name type="scientific">Colletotrichum lupini</name>
    <dbReference type="NCBI Taxonomy" id="145971"/>
    <lineage>
        <taxon>Eukaryota</taxon>
        <taxon>Fungi</taxon>
        <taxon>Dikarya</taxon>
        <taxon>Ascomycota</taxon>
        <taxon>Pezizomycotina</taxon>
        <taxon>Sordariomycetes</taxon>
        <taxon>Hypocreomycetidae</taxon>
        <taxon>Glomerellales</taxon>
        <taxon>Glomerellaceae</taxon>
        <taxon>Colletotrichum</taxon>
        <taxon>Colletotrichum acutatum species complex</taxon>
    </lineage>
</organism>
<dbReference type="EMBL" id="CP019481">
    <property type="protein sequence ID" value="UQC90865.1"/>
    <property type="molecule type" value="Genomic_DNA"/>
</dbReference>
<gene>
    <name evidence="3" type="ORF">CLUP02_16397</name>
</gene>
<keyword evidence="4" id="KW-1185">Reference proteome</keyword>
<evidence type="ECO:0000256" key="2">
    <source>
        <dbReference type="SAM" id="Phobius"/>
    </source>
</evidence>
<feature type="region of interest" description="Disordered" evidence="1">
    <location>
        <begin position="1"/>
        <end position="22"/>
    </location>
</feature>
<reference evidence="3" key="1">
    <citation type="journal article" date="2021" name="Mol. Plant Microbe Interact.">
        <title>Complete Genome Sequence of the Plant-Pathogenic Fungus Colletotrichum lupini.</title>
        <authorList>
            <person name="Baroncelli R."/>
            <person name="Pensec F."/>
            <person name="Da Lio D."/>
            <person name="Boufleur T."/>
            <person name="Vicente I."/>
            <person name="Sarrocco S."/>
            <person name="Picot A."/>
            <person name="Baraldi E."/>
            <person name="Sukno S."/>
            <person name="Thon M."/>
            <person name="Le Floch G."/>
        </authorList>
    </citation>
    <scope>NUCLEOTIDE SEQUENCE</scope>
    <source>
        <strain evidence="3">IMI 504893</strain>
    </source>
</reference>
<feature type="compositionally biased region" description="Polar residues" evidence="1">
    <location>
        <begin position="8"/>
        <end position="22"/>
    </location>
</feature>
<evidence type="ECO:0000313" key="4">
    <source>
        <dbReference type="Proteomes" id="UP000830671"/>
    </source>
</evidence>
<dbReference type="Proteomes" id="UP000830671">
    <property type="component" value="Chromosome 9"/>
</dbReference>
<feature type="transmembrane region" description="Helical" evidence="2">
    <location>
        <begin position="147"/>
        <end position="167"/>
    </location>
</feature>
<evidence type="ECO:0000313" key="3">
    <source>
        <dbReference type="EMBL" id="UQC90865.1"/>
    </source>
</evidence>
<keyword evidence="2" id="KW-1133">Transmembrane helix</keyword>
<keyword evidence="2" id="KW-0812">Transmembrane</keyword>
<accession>A0A9Q8T8R1</accession>
<dbReference type="GeneID" id="73350329"/>